<keyword evidence="8" id="KW-0067">ATP-binding</keyword>
<dbReference type="Pfam" id="PF20258">
    <property type="entry name" value="tRNA_Me_trans_C"/>
    <property type="match status" value="1"/>
</dbReference>
<keyword evidence="9" id="KW-0694">RNA-binding</keyword>
<dbReference type="EC" id="2.8.1.14" evidence="3"/>
<dbReference type="NCBIfam" id="NF001138">
    <property type="entry name" value="PRK00143.1"/>
    <property type="match status" value="1"/>
</dbReference>
<dbReference type="CDD" id="cd01998">
    <property type="entry name" value="MnmA_TRMU-like"/>
    <property type="match status" value="1"/>
</dbReference>
<comment type="catalytic activity">
    <reaction evidence="11">
        <text>5-taurinomethyluridine(34) in tRNA + S-sulfanyl-L-cysteinyl-[protein] + AH2 + ATP = 5-taurinomethyl-2-thiouridine(34) in tRNA + L-cysteinyl-[protein] + A + AMP + diphosphate + H(+)</text>
        <dbReference type="Rhea" id="RHEA:47040"/>
        <dbReference type="Rhea" id="RHEA-COMP:10131"/>
        <dbReference type="Rhea" id="RHEA-COMP:11726"/>
        <dbReference type="Rhea" id="RHEA-COMP:11732"/>
        <dbReference type="Rhea" id="RHEA-COMP:11733"/>
        <dbReference type="ChEBI" id="CHEBI:13193"/>
        <dbReference type="ChEBI" id="CHEBI:15378"/>
        <dbReference type="ChEBI" id="CHEBI:17499"/>
        <dbReference type="ChEBI" id="CHEBI:29950"/>
        <dbReference type="ChEBI" id="CHEBI:30616"/>
        <dbReference type="ChEBI" id="CHEBI:33019"/>
        <dbReference type="ChEBI" id="CHEBI:61963"/>
        <dbReference type="ChEBI" id="CHEBI:87171"/>
        <dbReference type="ChEBI" id="CHEBI:87172"/>
        <dbReference type="ChEBI" id="CHEBI:456215"/>
        <dbReference type="EC" id="2.8.1.14"/>
    </reaction>
</comment>
<dbReference type="InterPro" id="IPR051305">
    <property type="entry name" value="tRNA_2-thiouridylase_MnmA"/>
</dbReference>
<feature type="domain" description="tRNA-specific 2-thiouridylase MnmA-like C-terminal" evidence="12">
    <location>
        <begin position="389"/>
        <end position="464"/>
    </location>
</feature>
<evidence type="ECO:0000256" key="6">
    <source>
        <dbReference type="ARBA" id="ARBA00022694"/>
    </source>
</evidence>
<evidence type="ECO:0000256" key="2">
    <source>
        <dbReference type="ARBA" id="ARBA00006191"/>
    </source>
</evidence>
<keyword evidence="15" id="KW-1185">Reference proteome</keyword>
<keyword evidence="6" id="KW-0819">tRNA processing</keyword>
<dbReference type="Gene3D" id="2.40.30.10">
    <property type="entry name" value="Translation factors"/>
    <property type="match status" value="1"/>
</dbReference>
<evidence type="ECO:0000256" key="1">
    <source>
        <dbReference type="ARBA" id="ARBA00003986"/>
    </source>
</evidence>
<evidence type="ECO:0000313" key="14">
    <source>
        <dbReference type="EMBL" id="CAL5218957.1"/>
    </source>
</evidence>
<keyword evidence="5" id="KW-0808">Transferase</keyword>
<accession>A0ABP1FN58</accession>
<keyword evidence="4" id="KW-0820">tRNA-binding</keyword>
<reference evidence="14 15" key="1">
    <citation type="submission" date="2024-06" db="EMBL/GenBank/DDBJ databases">
        <authorList>
            <person name="Kraege A."/>
            <person name="Thomma B."/>
        </authorList>
    </citation>
    <scope>NUCLEOTIDE SEQUENCE [LARGE SCALE GENOMIC DNA]</scope>
</reference>
<comment type="similarity">
    <text evidence="2">Belongs to the MnmA/TRMU family.</text>
</comment>
<dbReference type="InterPro" id="IPR046884">
    <property type="entry name" value="MnmA-like_central"/>
</dbReference>
<evidence type="ECO:0000313" key="15">
    <source>
        <dbReference type="Proteomes" id="UP001497392"/>
    </source>
</evidence>
<proteinExistence type="inferred from homology"/>
<dbReference type="SUPFAM" id="SSF52402">
    <property type="entry name" value="Adenine nucleotide alpha hydrolases-like"/>
    <property type="match status" value="1"/>
</dbReference>
<dbReference type="PANTHER" id="PTHR43052">
    <property type="match status" value="1"/>
</dbReference>
<keyword evidence="10" id="KW-1015">Disulfide bond</keyword>
<dbReference type="InterPro" id="IPR014729">
    <property type="entry name" value="Rossmann-like_a/b/a_fold"/>
</dbReference>
<evidence type="ECO:0000256" key="8">
    <source>
        <dbReference type="ARBA" id="ARBA00022840"/>
    </source>
</evidence>
<dbReference type="EMBL" id="CAXHTA020000001">
    <property type="protein sequence ID" value="CAL5218957.1"/>
    <property type="molecule type" value="Genomic_DNA"/>
</dbReference>
<dbReference type="Proteomes" id="UP001497392">
    <property type="component" value="Unassembled WGS sequence"/>
</dbReference>
<gene>
    <name evidence="14" type="primary">g710</name>
    <name evidence="14" type="ORF">VP750_LOCUS616</name>
</gene>
<evidence type="ECO:0000256" key="3">
    <source>
        <dbReference type="ARBA" id="ARBA00011953"/>
    </source>
</evidence>
<evidence type="ECO:0000256" key="4">
    <source>
        <dbReference type="ARBA" id="ARBA00022555"/>
    </source>
</evidence>
<evidence type="ECO:0000256" key="9">
    <source>
        <dbReference type="ARBA" id="ARBA00022884"/>
    </source>
</evidence>
<dbReference type="Gene3D" id="2.30.30.280">
    <property type="entry name" value="Adenine nucleotide alpha hydrolases-like domains"/>
    <property type="match status" value="1"/>
</dbReference>
<sequence length="468" mass="51589">MWALQQLSQHSLLSCPVVVASQPTLRPAYALSRANTPVRASASSIPGVADAPQRSSLTDILQDARPLPRLADAADSLDSHTELQPDFITGANLPLSGCEVERAPLKVALLLSGGVDSSLALKLLLAAGHDVTAFYLQIWFQEDFRNSWDACPWEDDLSVCQQVCKQAGVPLEVVPLTDQYWQRVVSHCLTEIRAGRTPNPDVLCNSRVKFGAFYEHLEVHFSGQFDRIASGHYARLVRGLTGDSASQVRLALTPDAIKDQTYFLAHLSQEQLARTMFPLGTLTKAEVRQLAVAAALPNQARRDSQGICFLGKVRFSEFVREHLGTWHGAFLEEETNEIVGYHEGFWFYTLGQRKGIPLSGGPWYVSKKDVDGNVVYVSRAYFDEIKQRNSFRCSGFNWMGADRPSDSSPLCCKVRHGPTMYRCHMQMLGADVAQVDLEGNDQGLAAGQYVCLYQDGFCLGSAVIQGSS</sequence>
<evidence type="ECO:0000256" key="7">
    <source>
        <dbReference type="ARBA" id="ARBA00022741"/>
    </source>
</evidence>
<dbReference type="InterPro" id="IPR046885">
    <property type="entry name" value="MnmA-like_C"/>
</dbReference>
<evidence type="ECO:0000256" key="11">
    <source>
        <dbReference type="ARBA" id="ARBA00049564"/>
    </source>
</evidence>
<dbReference type="Pfam" id="PF20259">
    <property type="entry name" value="tRNA_Me_trans_M"/>
    <property type="match status" value="1"/>
</dbReference>
<dbReference type="Gene3D" id="3.40.50.620">
    <property type="entry name" value="HUPs"/>
    <property type="match status" value="1"/>
</dbReference>
<evidence type="ECO:0000259" key="13">
    <source>
        <dbReference type="Pfam" id="PF20259"/>
    </source>
</evidence>
<dbReference type="NCBIfam" id="TIGR00420">
    <property type="entry name" value="trmU"/>
    <property type="match status" value="1"/>
</dbReference>
<feature type="domain" description="tRNA-specific 2-thiouridylase MnmA-like central" evidence="13">
    <location>
        <begin position="317"/>
        <end position="379"/>
    </location>
</feature>
<dbReference type="InterPro" id="IPR004506">
    <property type="entry name" value="MnmA-like"/>
</dbReference>
<dbReference type="Pfam" id="PF03054">
    <property type="entry name" value="tRNA_Me_trans"/>
    <property type="match status" value="1"/>
</dbReference>
<evidence type="ECO:0000256" key="10">
    <source>
        <dbReference type="ARBA" id="ARBA00023157"/>
    </source>
</evidence>
<evidence type="ECO:0000256" key="5">
    <source>
        <dbReference type="ARBA" id="ARBA00022679"/>
    </source>
</evidence>
<dbReference type="InterPro" id="IPR023382">
    <property type="entry name" value="MnmA-like_central_sf"/>
</dbReference>
<comment type="function">
    <text evidence="1">Catalyzes the 2-thiolation of uridine at the wobble position (U34) of mitochondrial tRNA(Lys), tRNA(Glu) and tRNA(Gln). Required for the formation of 5-taurinomethyl-2-thiouridine (tm5s2U) of mitochondrial tRNA(Lys), tRNA(Glu), and tRNA(Gln) at the wobble position. ATP is required to activate the C2 atom of the wobble base.</text>
</comment>
<evidence type="ECO:0000259" key="12">
    <source>
        <dbReference type="Pfam" id="PF20258"/>
    </source>
</evidence>
<keyword evidence="7" id="KW-0547">Nucleotide-binding</keyword>
<name>A0ABP1FN58_9CHLO</name>
<comment type="caution">
    <text evidence="14">The sequence shown here is derived from an EMBL/GenBank/DDBJ whole genome shotgun (WGS) entry which is preliminary data.</text>
</comment>
<dbReference type="PANTHER" id="PTHR43052:SF1">
    <property type="entry name" value="TRNA-5-TAURINOMETHYLURIDINE 2-SULFURTRANSFERASE"/>
    <property type="match status" value="1"/>
</dbReference>
<protein>
    <recommendedName>
        <fullName evidence="3">tRNA-5-taurinomethyluridine 2-sulfurtransferase</fullName>
        <ecNumber evidence="3">2.8.1.14</ecNumber>
    </recommendedName>
</protein>
<organism evidence="14 15">
    <name type="scientific">Coccomyxa viridis</name>
    <dbReference type="NCBI Taxonomy" id="1274662"/>
    <lineage>
        <taxon>Eukaryota</taxon>
        <taxon>Viridiplantae</taxon>
        <taxon>Chlorophyta</taxon>
        <taxon>core chlorophytes</taxon>
        <taxon>Trebouxiophyceae</taxon>
        <taxon>Trebouxiophyceae incertae sedis</taxon>
        <taxon>Coccomyxaceae</taxon>
        <taxon>Coccomyxa</taxon>
    </lineage>
</organism>